<dbReference type="EMBL" id="CAIIXF020000002">
    <property type="protein sequence ID" value="CAH1776405.1"/>
    <property type="molecule type" value="Genomic_DNA"/>
</dbReference>
<dbReference type="Proteomes" id="UP000749559">
    <property type="component" value="Unassembled WGS sequence"/>
</dbReference>
<dbReference type="AlphaFoldDB" id="A0A8J1TFR7"/>
<evidence type="ECO:0000256" key="1">
    <source>
        <dbReference type="SAM" id="MobiDB-lite"/>
    </source>
</evidence>
<dbReference type="PROSITE" id="PS51257">
    <property type="entry name" value="PROKAR_LIPOPROTEIN"/>
    <property type="match status" value="1"/>
</dbReference>
<organism evidence="3 4">
    <name type="scientific">Owenia fusiformis</name>
    <name type="common">Polychaete worm</name>
    <dbReference type="NCBI Taxonomy" id="6347"/>
    <lineage>
        <taxon>Eukaryota</taxon>
        <taxon>Metazoa</taxon>
        <taxon>Spiralia</taxon>
        <taxon>Lophotrochozoa</taxon>
        <taxon>Annelida</taxon>
        <taxon>Polychaeta</taxon>
        <taxon>Sedentaria</taxon>
        <taxon>Canalipalpata</taxon>
        <taxon>Sabellida</taxon>
        <taxon>Oweniida</taxon>
        <taxon>Oweniidae</taxon>
        <taxon>Owenia</taxon>
    </lineage>
</organism>
<keyword evidence="2" id="KW-0732">Signal</keyword>
<protein>
    <submittedName>
        <fullName evidence="3">Uncharacterized protein</fullName>
    </submittedName>
</protein>
<feature type="region of interest" description="Disordered" evidence="1">
    <location>
        <begin position="21"/>
        <end position="202"/>
    </location>
</feature>
<gene>
    <name evidence="3" type="ORF">OFUS_LOCUS3583</name>
</gene>
<evidence type="ECO:0000256" key="2">
    <source>
        <dbReference type="SAM" id="SignalP"/>
    </source>
</evidence>
<accession>A0A8J1TFR7</accession>
<reference evidence="3" key="1">
    <citation type="submission" date="2022-03" db="EMBL/GenBank/DDBJ databases">
        <authorList>
            <person name="Martin C."/>
        </authorList>
    </citation>
    <scope>NUCLEOTIDE SEQUENCE</scope>
</reference>
<comment type="caution">
    <text evidence="3">The sequence shown here is derived from an EMBL/GenBank/DDBJ whole genome shotgun (WGS) entry which is preliminary data.</text>
</comment>
<feature type="compositionally biased region" description="Basic residues" evidence="1">
    <location>
        <begin position="82"/>
        <end position="93"/>
    </location>
</feature>
<feature type="signal peptide" evidence="2">
    <location>
        <begin position="1"/>
        <end position="18"/>
    </location>
</feature>
<evidence type="ECO:0000313" key="3">
    <source>
        <dbReference type="EMBL" id="CAH1776405.1"/>
    </source>
</evidence>
<keyword evidence="4" id="KW-1185">Reference proteome</keyword>
<feature type="compositionally biased region" description="Basic residues" evidence="1">
    <location>
        <begin position="134"/>
        <end position="146"/>
    </location>
</feature>
<name>A0A8J1TFR7_OWEFU</name>
<feature type="chain" id="PRO_5043568655" evidence="2">
    <location>
        <begin position="19"/>
        <end position="202"/>
    </location>
</feature>
<evidence type="ECO:0000313" key="4">
    <source>
        <dbReference type="Proteomes" id="UP000749559"/>
    </source>
</evidence>
<feature type="compositionally biased region" description="Basic and acidic residues" evidence="1">
    <location>
        <begin position="22"/>
        <end position="56"/>
    </location>
</feature>
<proteinExistence type="predicted"/>
<sequence>MRIAVIILIATCIAATQACNRGRHDNNKPEPNKPDSTDENTPERPSGENRPDRPRGDSLNSRTPDTEVGDDDRIKYGLVGRPHPRFPPKHRHGNHTDGPHHNGTRPHHNETSHEHPHKPHHNHSDSGSSSHEGRRPHHPRRRGPKRHSSESQSSESQEDDVESSGTDIEKPEIEPEVPIDGDNPEKPIEGGSGDGEEQGFLP</sequence>